<dbReference type="Gene3D" id="2.40.10.10">
    <property type="entry name" value="Trypsin-like serine proteases"/>
    <property type="match status" value="6"/>
</dbReference>
<evidence type="ECO:0000313" key="9">
    <source>
        <dbReference type="Proteomes" id="UP000228934"/>
    </source>
</evidence>
<dbReference type="GO" id="GO:0004252">
    <property type="term" value="F:serine-type endopeptidase activity"/>
    <property type="evidence" value="ECO:0007669"/>
    <property type="project" value="InterPro"/>
</dbReference>
<dbReference type="InterPro" id="IPR043504">
    <property type="entry name" value="Peptidase_S1_PA_chymotrypsin"/>
</dbReference>
<dbReference type="AlphaFoldDB" id="A0A2G9S1E2"/>
<dbReference type="EMBL" id="KV929317">
    <property type="protein sequence ID" value="PIO33293.1"/>
    <property type="molecule type" value="Genomic_DNA"/>
</dbReference>
<dbReference type="Proteomes" id="UP000228934">
    <property type="component" value="Unassembled WGS sequence"/>
</dbReference>
<dbReference type="GO" id="GO:0006508">
    <property type="term" value="P:proteolysis"/>
    <property type="evidence" value="ECO:0007669"/>
    <property type="project" value="UniProtKB-KW"/>
</dbReference>
<dbReference type="PRINTS" id="PR00722">
    <property type="entry name" value="CHYMOTRYPSIN"/>
</dbReference>
<dbReference type="SUPFAM" id="SSF50494">
    <property type="entry name" value="Trypsin-like serine proteases"/>
    <property type="match status" value="2"/>
</dbReference>
<organism evidence="8 9">
    <name type="scientific">Aquarana catesbeiana</name>
    <name type="common">American bullfrog</name>
    <name type="synonym">Rana catesbeiana</name>
    <dbReference type="NCBI Taxonomy" id="8400"/>
    <lineage>
        <taxon>Eukaryota</taxon>
        <taxon>Metazoa</taxon>
        <taxon>Chordata</taxon>
        <taxon>Craniata</taxon>
        <taxon>Vertebrata</taxon>
        <taxon>Euteleostomi</taxon>
        <taxon>Amphibia</taxon>
        <taxon>Batrachia</taxon>
        <taxon>Anura</taxon>
        <taxon>Neobatrachia</taxon>
        <taxon>Ranoidea</taxon>
        <taxon>Ranidae</taxon>
        <taxon>Aquarana</taxon>
    </lineage>
</organism>
<reference evidence="9" key="1">
    <citation type="journal article" date="2017" name="Nat. Commun.">
        <title>The North American bullfrog draft genome provides insight into hormonal regulation of long noncoding RNA.</title>
        <authorList>
            <person name="Hammond S.A."/>
            <person name="Warren R.L."/>
            <person name="Vandervalk B.P."/>
            <person name="Kucuk E."/>
            <person name="Khan H."/>
            <person name="Gibb E.A."/>
            <person name="Pandoh P."/>
            <person name="Kirk H."/>
            <person name="Zhao Y."/>
            <person name="Jones M."/>
            <person name="Mungall A.J."/>
            <person name="Coope R."/>
            <person name="Pleasance S."/>
            <person name="Moore R.A."/>
            <person name="Holt R.A."/>
            <person name="Round J.M."/>
            <person name="Ohora S."/>
            <person name="Walle B.V."/>
            <person name="Veldhoen N."/>
            <person name="Helbing C.C."/>
            <person name="Birol I."/>
        </authorList>
    </citation>
    <scope>NUCLEOTIDE SEQUENCE [LARGE SCALE GENOMIC DNA]</scope>
</reference>
<feature type="domain" description="Peptidase S1" evidence="7">
    <location>
        <begin position="16"/>
        <end position="273"/>
    </location>
</feature>
<dbReference type="InterPro" id="IPR033116">
    <property type="entry name" value="TRYPSIN_SER"/>
</dbReference>
<protein>
    <recommendedName>
        <fullName evidence="7">Peptidase S1 domain-containing protein</fullName>
    </recommendedName>
</protein>
<dbReference type="PANTHER" id="PTHR24250">
    <property type="entry name" value="CHYMOTRYPSIN-RELATED"/>
    <property type="match status" value="1"/>
</dbReference>
<sequence length="454" mass="47489">CGVPAIKPIISGYARIVNGENAVSGSWPWQVSLQTSSRSHFCGGSLINNLWVVTAAHCGVTTAHTVVLGAYDRSLTTEATQRIAVGRAFRHPNYNSQTIINDITLIKLATPATYTSRISPVCLAATVDVFNGGERCVTTGWGYTSAAVQVTPSRLQQASLPLLTTANCQSYWGTNIKDTMICAGASGVSSCMGDSGGPLVCQRNGAWTLAGIVSWGSSSCSTSTPAVYARLIFMLSPGCGVPAIKPIISGYARIVNGENAVSGSWPWQVSLQTSSRSHFCGGSLINNLWVVTAAHCGVTHPNYNSQTIINDITLIKLATPATYTSRISPVCLAATVDVFNGGERCVTTGWGYTSAAVQVTPSKLQQASLPLLTTANCQSYWGTNIKDTMICAGASGVSSCMGDSGGPLVCQRNGAWTLAGIVSWGSSSCSTSTPAVYARVTALRSWVDQTLAAN</sequence>
<evidence type="ECO:0000256" key="3">
    <source>
        <dbReference type="ARBA" id="ARBA00022825"/>
    </source>
</evidence>
<evidence type="ECO:0000259" key="7">
    <source>
        <dbReference type="PROSITE" id="PS50240"/>
    </source>
</evidence>
<dbReference type="FunFam" id="2.40.10.10:FF:000176">
    <property type="entry name" value="Chymotrypsinogen A"/>
    <property type="match status" value="2"/>
</dbReference>
<dbReference type="PROSITE" id="PS50240">
    <property type="entry name" value="TRYPSIN_DOM"/>
    <property type="match status" value="2"/>
</dbReference>
<feature type="non-terminal residue" evidence="8">
    <location>
        <position position="454"/>
    </location>
</feature>
<dbReference type="CDD" id="cd00190">
    <property type="entry name" value="Tryp_SPc"/>
    <property type="match status" value="2"/>
</dbReference>
<dbReference type="SMART" id="SM00020">
    <property type="entry name" value="Tryp_SPc"/>
    <property type="match status" value="2"/>
</dbReference>
<evidence type="ECO:0000256" key="5">
    <source>
        <dbReference type="ARBA" id="ARBA00023157"/>
    </source>
</evidence>
<dbReference type="PROSITE" id="PS00135">
    <property type="entry name" value="TRYPSIN_SER"/>
    <property type="match status" value="2"/>
</dbReference>
<dbReference type="InterPro" id="IPR001314">
    <property type="entry name" value="Peptidase_S1A"/>
</dbReference>
<evidence type="ECO:0000256" key="4">
    <source>
        <dbReference type="ARBA" id="ARBA00023145"/>
    </source>
</evidence>
<proteinExistence type="predicted"/>
<evidence type="ECO:0000256" key="1">
    <source>
        <dbReference type="ARBA" id="ARBA00022670"/>
    </source>
</evidence>
<dbReference type="PROSITE" id="PS00134">
    <property type="entry name" value="TRYPSIN_HIS"/>
    <property type="match status" value="2"/>
</dbReference>
<keyword evidence="2 6" id="KW-0378">Hydrolase</keyword>
<dbReference type="Pfam" id="PF00089">
    <property type="entry name" value="Trypsin"/>
    <property type="match status" value="3"/>
</dbReference>
<keyword evidence="9" id="KW-1185">Reference proteome</keyword>
<accession>A0A2G9S1E2</accession>
<dbReference type="InterPro" id="IPR001254">
    <property type="entry name" value="Trypsin_dom"/>
</dbReference>
<dbReference type="FunFam" id="2.40.10.10:FF:000181">
    <property type="entry name" value="Chymotrypsinogen A"/>
    <property type="match status" value="1"/>
</dbReference>
<evidence type="ECO:0000256" key="2">
    <source>
        <dbReference type="ARBA" id="ARBA00022801"/>
    </source>
</evidence>
<evidence type="ECO:0000313" key="8">
    <source>
        <dbReference type="EMBL" id="PIO33293.1"/>
    </source>
</evidence>
<evidence type="ECO:0000256" key="6">
    <source>
        <dbReference type="RuleBase" id="RU363034"/>
    </source>
</evidence>
<keyword evidence="4" id="KW-0865">Zymogen</keyword>
<dbReference type="OrthoDB" id="5918597at2759"/>
<dbReference type="InterPro" id="IPR018114">
    <property type="entry name" value="TRYPSIN_HIS"/>
</dbReference>
<dbReference type="PANTHER" id="PTHR24250:SF66">
    <property type="entry name" value="CHYMOTRYPSIN-LIKE PROTEASE CTRL-1"/>
    <property type="match status" value="1"/>
</dbReference>
<keyword evidence="1 6" id="KW-0645">Protease</keyword>
<gene>
    <name evidence="8" type="ORF">AB205_0075810</name>
</gene>
<keyword evidence="3 6" id="KW-0720">Serine protease</keyword>
<feature type="domain" description="Peptidase S1" evidence="7">
    <location>
        <begin position="269"/>
        <end position="452"/>
    </location>
</feature>
<feature type="non-terminal residue" evidence="8">
    <location>
        <position position="1"/>
    </location>
</feature>
<dbReference type="InterPro" id="IPR009003">
    <property type="entry name" value="Peptidase_S1_PA"/>
</dbReference>
<keyword evidence="5" id="KW-1015">Disulfide bond</keyword>
<name>A0A2G9S1E2_AQUCT</name>